<protein>
    <submittedName>
        <fullName evidence="1">Uncharacterized protein</fullName>
    </submittedName>
</protein>
<dbReference type="EMBL" id="QXED01000003">
    <property type="protein sequence ID" value="RIV23646.1"/>
    <property type="molecule type" value="Genomic_DNA"/>
</dbReference>
<dbReference type="AlphaFoldDB" id="A0A418MBE6"/>
<proteinExistence type="predicted"/>
<keyword evidence="2" id="KW-1185">Reference proteome</keyword>
<organism evidence="1 2">
    <name type="scientific">Fibrisoma montanum</name>
    <dbReference type="NCBI Taxonomy" id="2305895"/>
    <lineage>
        <taxon>Bacteria</taxon>
        <taxon>Pseudomonadati</taxon>
        <taxon>Bacteroidota</taxon>
        <taxon>Cytophagia</taxon>
        <taxon>Cytophagales</taxon>
        <taxon>Spirosomataceae</taxon>
        <taxon>Fibrisoma</taxon>
    </lineage>
</organism>
<accession>A0A418MBE6</accession>
<name>A0A418MBE6_9BACT</name>
<gene>
    <name evidence="1" type="ORF">DYU11_11740</name>
</gene>
<sequence length="63" mass="7032">MSDQLQHPINIAQRRAELLDCIRDNAVNLADAVRQAKQEGLVVFVDVVDTCESGFKIHITQVV</sequence>
<evidence type="ECO:0000313" key="1">
    <source>
        <dbReference type="EMBL" id="RIV23646.1"/>
    </source>
</evidence>
<dbReference type="RefSeq" id="WP_119667862.1">
    <property type="nucleotide sequence ID" value="NZ_QXED01000003.1"/>
</dbReference>
<comment type="caution">
    <text evidence="1">The sequence shown here is derived from an EMBL/GenBank/DDBJ whole genome shotgun (WGS) entry which is preliminary data.</text>
</comment>
<dbReference type="Proteomes" id="UP000283523">
    <property type="component" value="Unassembled WGS sequence"/>
</dbReference>
<evidence type="ECO:0000313" key="2">
    <source>
        <dbReference type="Proteomes" id="UP000283523"/>
    </source>
</evidence>
<reference evidence="1 2" key="1">
    <citation type="submission" date="2018-08" db="EMBL/GenBank/DDBJ databases">
        <title>Fibrisoma montanum sp. nov., isolated from Danxia mountain soil.</title>
        <authorList>
            <person name="Huang Y."/>
        </authorList>
    </citation>
    <scope>NUCLEOTIDE SEQUENCE [LARGE SCALE GENOMIC DNA]</scope>
    <source>
        <strain evidence="1 2">HYT19</strain>
    </source>
</reference>